<feature type="transmembrane region" description="Helical" evidence="2">
    <location>
        <begin position="45"/>
        <end position="64"/>
    </location>
</feature>
<comment type="caution">
    <text evidence="3">The sequence shown here is derived from an EMBL/GenBank/DDBJ whole genome shotgun (WGS) entry which is preliminary data.</text>
</comment>
<organism evidence="3 4">
    <name type="scientific">Murimonas intestini</name>
    <dbReference type="NCBI Taxonomy" id="1337051"/>
    <lineage>
        <taxon>Bacteria</taxon>
        <taxon>Bacillati</taxon>
        <taxon>Bacillota</taxon>
        <taxon>Clostridia</taxon>
        <taxon>Lachnospirales</taxon>
        <taxon>Lachnospiraceae</taxon>
        <taxon>Murimonas</taxon>
    </lineage>
</organism>
<feature type="compositionally biased region" description="Basic residues" evidence="1">
    <location>
        <begin position="136"/>
        <end position="152"/>
    </location>
</feature>
<accession>A0AB73SYS8</accession>
<proteinExistence type="predicted"/>
<dbReference type="EMBL" id="QGGY01000017">
    <property type="protein sequence ID" value="PWJ72596.1"/>
    <property type="molecule type" value="Genomic_DNA"/>
</dbReference>
<keyword evidence="4" id="KW-1185">Reference proteome</keyword>
<feature type="transmembrane region" description="Helical" evidence="2">
    <location>
        <begin position="84"/>
        <end position="106"/>
    </location>
</feature>
<protein>
    <submittedName>
        <fullName evidence="3">Uncharacterized protein</fullName>
    </submittedName>
</protein>
<evidence type="ECO:0000256" key="1">
    <source>
        <dbReference type="SAM" id="MobiDB-lite"/>
    </source>
</evidence>
<sequence length="152" mass="17832">MIHQKRVSLMTRLAIYEKHSKVELDQASSYYRSDYISTYLLKNGFRATAAFLIGLLGWGCYNFNSLINNLNDLDFMSMGIKMLVSYVAVLAVYLLITYIVYTIRFYHAGKQQQEYRILLCRLEQEYAKEEKESGRRKGKSVRNRQTRGKSTR</sequence>
<keyword evidence="2" id="KW-0812">Transmembrane</keyword>
<reference evidence="3 4" key="1">
    <citation type="submission" date="2018-05" db="EMBL/GenBank/DDBJ databases">
        <authorList>
            <person name="Goeker M."/>
            <person name="Huntemann M."/>
            <person name="Clum A."/>
            <person name="Pillay M."/>
            <person name="Palaniappan K."/>
            <person name="Varghese N."/>
            <person name="Mikhailova N."/>
            <person name="Stamatis D."/>
            <person name="Reddy T."/>
            <person name="Daum C."/>
            <person name="Shapiro N."/>
            <person name="Ivanova N."/>
            <person name="Kyrpides N."/>
            <person name="Woyke T."/>
        </authorList>
    </citation>
    <scope>NUCLEOTIDE SEQUENCE [LARGE SCALE GENOMIC DNA]</scope>
    <source>
        <strain evidence="3 4">DSM 26524</strain>
    </source>
</reference>
<dbReference type="RefSeq" id="WP_109748343.1">
    <property type="nucleotide sequence ID" value="NZ_JANKBI010000017.1"/>
</dbReference>
<keyword evidence="2" id="KW-0472">Membrane</keyword>
<evidence type="ECO:0000256" key="2">
    <source>
        <dbReference type="SAM" id="Phobius"/>
    </source>
</evidence>
<gene>
    <name evidence="3" type="ORF">C7383_11767</name>
</gene>
<dbReference type="Proteomes" id="UP000245412">
    <property type="component" value="Unassembled WGS sequence"/>
</dbReference>
<evidence type="ECO:0000313" key="4">
    <source>
        <dbReference type="Proteomes" id="UP000245412"/>
    </source>
</evidence>
<name>A0AB73SYS8_9FIRM</name>
<feature type="region of interest" description="Disordered" evidence="1">
    <location>
        <begin position="129"/>
        <end position="152"/>
    </location>
</feature>
<keyword evidence="2" id="KW-1133">Transmembrane helix</keyword>
<evidence type="ECO:0000313" key="3">
    <source>
        <dbReference type="EMBL" id="PWJ72596.1"/>
    </source>
</evidence>
<dbReference type="AlphaFoldDB" id="A0AB73SYS8"/>